<keyword evidence="1" id="KW-1133">Transmembrane helix</keyword>
<accession>A0A916EKD1</accession>
<evidence type="ECO:0000313" key="5">
    <source>
        <dbReference type="Proteomes" id="UP000684084"/>
    </source>
</evidence>
<reference evidence="4" key="1">
    <citation type="submission" date="2020-05" db="EMBL/GenBank/DDBJ databases">
        <authorList>
            <person name="Rincon C."/>
            <person name="Sanders R I."/>
            <person name="Robbins C."/>
            <person name="Chaturvedi A."/>
        </authorList>
    </citation>
    <scope>NUCLEOTIDE SEQUENCE</scope>
    <source>
        <strain evidence="4">CHB12</strain>
    </source>
</reference>
<organism evidence="4 5">
    <name type="scientific">Rhizophagus irregularis</name>
    <dbReference type="NCBI Taxonomy" id="588596"/>
    <lineage>
        <taxon>Eukaryota</taxon>
        <taxon>Fungi</taxon>
        <taxon>Fungi incertae sedis</taxon>
        <taxon>Mucoromycota</taxon>
        <taxon>Glomeromycotina</taxon>
        <taxon>Glomeromycetes</taxon>
        <taxon>Glomerales</taxon>
        <taxon>Glomeraceae</taxon>
        <taxon>Rhizophagus</taxon>
    </lineage>
</organism>
<gene>
    <name evidence="3" type="ORF">CHRIB12_LOCUS23614</name>
    <name evidence="4" type="ORF">CHRIB12_LOCUS23736</name>
    <name evidence="2" type="ORF">CHRIB12_LOCUS7839</name>
</gene>
<comment type="caution">
    <text evidence="4">The sequence shown here is derived from an EMBL/GenBank/DDBJ whole genome shotgun (WGS) entry which is preliminary data.</text>
</comment>
<dbReference type="AlphaFoldDB" id="A0A916EKD1"/>
<dbReference type="EMBL" id="CAGKOT010000094">
    <property type="protein sequence ID" value="CAB5394974.1"/>
    <property type="molecule type" value="Genomic_DNA"/>
</dbReference>
<name>A0A916EKD1_9GLOM</name>
<dbReference type="Proteomes" id="UP000684084">
    <property type="component" value="Unassembled WGS sequence"/>
</dbReference>
<keyword evidence="1" id="KW-0472">Membrane</keyword>
<feature type="transmembrane region" description="Helical" evidence="1">
    <location>
        <begin position="12"/>
        <end position="33"/>
    </location>
</feature>
<dbReference type="EMBL" id="CAGKOT010000096">
    <property type="protein sequence ID" value="CAB5395208.1"/>
    <property type="molecule type" value="Genomic_DNA"/>
</dbReference>
<evidence type="ECO:0000313" key="4">
    <source>
        <dbReference type="EMBL" id="CAB5395208.1"/>
    </source>
</evidence>
<proteinExistence type="predicted"/>
<dbReference type="EMBL" id="CAGKOT010000014">
    <property type="protein sequence ID" value="CAB5359719.1"/>
    <property type="molecule type" value="Genomic_DNA"/>
</dbReference>
<dbReference type="OrthoDB" id="2469993at2759"/>
<evidence type="ECO:0000313" key="2">
    <source>
        <dbReference type="EMBL" id="CAB5359719.1"/>
    </source>
</evidence>
<evidence type="ECO:0000256" key="1">
    <source>
        <dbReference type="SAM" id="Phobius"/>
    </source>
</evidence>
<keyword evidence="1" id="KW-0812">Transmembrane</keyword>
<evidence type="ECO:0000313" key="3">
    <source>
        <dbReference type="EMBL" id="CAB5394974.1"/>
    </source>
</evidence>
<sequence length="68" mass="8292">MQYPNRYPFDNPYFVTGLLFFLMAVLEDMYFYLLNKYRFRICFVFLCCIENVLPDCDWFVSKKSSMSP</sequence>
<protein>
    <submittedName>
        <fullName evidence="4">Uncharacterized protein</fullName>
    </submittedName>
</protein>